<feature type="compositionally biased region" description="Polar residues" evidence="1">
    <location>
        <begin position="1"/>
        <end position="39"/>
    </location>
</feature>
<evidence type="ECO:0000313" key="3">
    <source>
        <dbReference type="Proteomes" id="UP000018144"/>
    </source>
</evidence>
<reference evidence="2 3" key="1">
    <citation type="journal article" date="2013" name="PLoS Genet.">
        <title>The genome and development-dependent transcriptomes of Pyronema confluens: a window into fungal evolution.</title>
        <authorList>
            <person name="Traeger S."/>
            <person name="Altegoer F."/>
            <person name="Freitag M."/>
            <person name="Gabaldon T."/>
            <person name="Kempken F."/>
            <person name="Kumar A."/>
            <person name="Marcet-Houben M."/>
            <person name="Poggeler S."/>
            <person name="Stajich J.E."/>
            <person name="Nowrousian M."/>
        </authorList>
    </citation>
    <scope>NUCLEOTIDE SEQUENCE [LARGE SCALE GENOMIC DNA]</scope>
    <source>
        <strain evidence="3">CBS 100304</strain>
        <tissue evidence="2">Vegetative mycelium</tissue>
    </source>
</reference>
<feature type="region of interest" description="Disordered" evidence="1">
    <location>
        <begin position="1"/>
        <end position="40"/>
    </location>
</feature>
<accession>U4LWC0</accession>
<sequence>MTITTVPSKSWTSDPTAPLPTQTSTAETPTNSTPATTSDKPAFASQFKMFDLEVPKTPNEAVTSPSEEHICRYAKQMSLTMNGAGMTKQMRARLLAKMIREEHLRGLARDAVR</sequence>
<evidence type="ECO:0000256" key="1">
    <source>
        <dbReference type="SAM" id="MobiDB-lite"/>
    </source>
</evidence>
<dbReference type="Proteomes" id="UP000018144">
    <property type="component" value="Unassembled WGS sequence"/>
</dbReference>
<gene>
    <name evidence="2" type="ORF">PCON_01373</name>
</gene>
<dbReference type="EMBL" id="HF936132">
    <property type="protein sequence ID" value="CCX33531.1"/>
    <property type="molecule type" value="Genomic_DNA"/>
</dbReference>
<organism evidence="2 3">
    <name type="scientific">Pyronema omphalodes (strain CBS 100304)</name>
    <name type="common">Pyronema confluens</name>
    <dbReference type="NCBI Taxonomy" id="1076935"/>
    <lineage>
        <taxon>Eukaryota</taxon>
        <taxon>Fungi</taxon>
        <taxon>Dikarya</taxon>
        <taxon>Ascomycota</taxon>
        <taxon>Pezizomycotina</taxon>
        <taxon>Pezizomycetes</taxon>
        <taxon>Pezizales</taxon>
        <taxon>Pyronemataceae</taxon>
        <taxon>Pyronema</taxon>
    </lineage>
</organism>
<name>U4LWC0_PYROM</name>
<evidence type="ECO:0000313" key="2">
    <source>
        <dbReference type="EMBL" id="CCX33531.1"/>
    </source>
</evidence>
<dbReference type="AlphaFoldDB" id="U4LWC0"/>
<dbReference type="OrthoDB" id="10426221at2759"/>
<proteinExistence type="predicted"/>
<protein>
    <submittedName>
        <fullName evidence="2">Uncharacterized protein</fullName>
    </submittedName>
</protein>
<keyword evidence="3" id="KW-1185">Reference proteome</keyword>